<keyword evidence="2" id="KW-1185">Reference proteome</keyword>
<proteinExistence type="predicted"/>
<dbReference type="InterPro" id="IPR027396">
    <property type="entry name" value="DsrEFH-like"/>
</dbReference>
<dbReference type="InterPro" id="IPR003787">
    <property type="entry name" value="Sulphur_relay_DsrE/F-like"/>
</dbReference>
<protein>
    <submittedName>
        <fullName evidence="1">DsrE family protein</fullName>
    </submittedName>
</protein>
<name>A0ABD5RG58_9EURY</name>
<dbReference type="RefSeq" id="WP_227231389.1">
    <property type="nucleotide sequence ID" value="NZ_JAJCVJ010000003.1"/>
</dbReference>
<dbReference type="Pfam" id="PF02635">
    <property type="entry name" value="DsrE"/>
    <property type="match status" value="1"/>
</dbReference>
<evidence type="ECO:0000313" key="2">
    <source>
        <dbReference type="Proteomes" id="UP001596201"/>
    </source>
</evidence>
<dbReference type="PANTHER" id="PTHR37691">
    <property type="entry name" value="BLR3518 PROTEIN"/>
    <property type="match status" value="1"/>
</dbReference>
<dbReference type="AlphaFoldDB" id="A0ABD5RG58"/>
<dbReference type="EMBL" id="JBHSKX010000004">
    <property type="protein sequence ID" value="MFC5368821.1"/>
    <property type="molecule type" value="Genomic_DNA"/>
</dbReference>
<dbReference type="Gene3D" id="3.40.1260.10">
    <property type="entry name" value="DsrEFH-like"/>
    <property type="match status" value="1"/>
</dbReference>
<gene>
    <name evidence="1" type="ORF">ACFPJ5_18000</name>
</gene>
<reference evidence="1 2" key="1">
    <citation type="journal article" date="2019" name="Int. J. Syst. Evol. Microbiol.">
        <title>The Global Catalogue of Microorganisms (GCM) 10K type strain sequencing project: providing services to taxonomists for standard genome sequencing and annotation.</title>
        <authorList>
            <consortium name="The Broad Institute Genomics Platform"/>
            <consortium name="The Broad Institute Genome Sequencing Center for Infectious Disease"/>
            <person name="Wu L."/>
            <person name="Ma J."/>
        </authorList>
    </citation>
    <scope>NUCLEOTIDE SEQUENCE [LARGE SCALE GENOMIC DNA]</scope>
    <source>
        <strain evidence="1 2">CGMCC 1.12237</strain>
    </source>
</reference>
<comment type="caution">
    <text evidence="1">The sequence shown here is derived from an EMBL/GenBank/DDBJ whole genome shotgun (WGS) entry which is preliminary data.</text>
</comment>
<dbReference type="PANTHER" id="PTHR37691:SF1">
    <property type="entry name" value="BLR3518 PROTEIN"/>
    <property type="match status" value="1"/>
</dbReference>
<organism evidence="1 2">
    <name type="scientific">Salinirubrum litoreum</name>
    <dbReference type="NCBI Taxonomy" id="1126234"/>
    <lineage>
        <taxon>Archaea</taxon>
        <taxon>Methanobacteriati</taxon>
        <taxon>Methanobacteriota</taxon>
        <taxon>Stenosarchaea group</taxon>
        <taxon>Halobacteria</taxon>
        <taxon>Halobacteriales</taxon>
        <taxon>Haloferacaceae</taxon>
        <taxon>Salinirubrum</taxon>
    </lineage>
</organism>
<dbReference type="Proteomes" id="UP001596201">
    <property type="component" value="Unassembled WGS sequence"/>
</dbReference>
<sequence length="116" mass="12115">MQTVFHVSSDDPADQRHALRNVVNLLADESVSGPDDDVVLVANGGAVRLFLSPTTPATATVADLRDAGVALYACGNSLRRLDASDADLLPGVERVPSGVGRLASLQQDGFGYLKVP</sequence>
<accession>A0ABD5RG58</accession>
<dbReference type="SUPFAM" id="SSF75169">
    <property type="entry name" value="DsrEFH-like"/>
    <property type="match status" value="1"/>
</dbReference>
<evidence type="ECO:0000313" key="1">
    <source>
        <dbReference type="EMBL" id="MFC5368821.1"/>
    </source>
</evidence>